<evidence type="ECO:0000313" key="4">
    <source>
        <dbReference type="Proteomes" id="UP000188235"/>
    </source>
</evidence>
<accession>A0A1Q2CVE0</accession>
<name>A0A1Q2CVE0_9ACTN</name>
<evidence type="ECO:0000256" key="1">
    <source>
        <dbReference type="ARBA" id="ARBA00005582"/>
    </source>
</evidence>
<evidence type="ECO:0000259" key="2">
    <source>
        <dbReference type="PROSITE" id="PS51462"/>
    </source>
</evidence>
<comment type="similarity">
    <text evidence="1">Belongs to the Nudix hydrolase family.</text>
</comment>
<dbReference type="CDD" id="cd03674">
    <property type="entry name" value="NUDIX_Hydrolase"/>
    <property type="match status" value="1"/>
</dbReference>
<dbReference type="OrthoDB" id="129709at2"/>
<dbReference type="RefSeq" id="WP_077347998.1">
    <property type="nucleotide sequence ID" value="NZ_CP019607.1"/>
</dbReference>
<dbReference type="Proteomes" id="UP000188235">
    <property type="component" value="Chromosome"/>
</dbReference>
<dbReference type="STRING" id="399497.BW733_03730"/>
<dbReference type="PANTHER" id="PTHR43736">
    <property type="entry name" value="ADP-RIBOSE PYROPHOSPHATASE"/>
    <property type="match status" value="1"/>
</dbReference>
<dbReference type="InterPro" id="IPR015797">
    <property type="entry name" value="NUDIX_hydrolase-like_dom_sf"/>
</dbReference>
<dbReference type="InterPro" id="IPR000086">
    <property type="entry name" value="NUDIX_hydrolase_dom"/>
</dbReference>
<evidence type="ECO:0000313" key="3">
    <source>
        <dbReference type="EMBL" id="AQP50075.1"/>
    </source>
</evidence>
<organism evidence="3 4">
    <name type="scientific">Tessaracoccus flavescens</name>
    <dbReference type="NCBI Taxonomy" id="399497"/>
    <lineage>
        <taxon>Bacteria</taxon>
        <taxon>Bacillati</taxon>
        <taxon>Actinomycetota</taxon>
        <taxon>Actinomycetes</taxon>
        <taxon>Propionibacteriales</taxon>
        <taxon>Propionibacteriaceae</taxon>
        <taxon>Tessaracoccus</taxon>
    </lineage>
</organism>
<dbReference type="SUPFAM" id="SSF55811">
    <property type="entry name" value="Nudix"/>
    <property type="match status" value="1"/>
</dbReference>
<sequence length="187" mass="20381">MSAQHDDLVRLLSGWPEADRQQALLRQRYLAFAERGDASLRKPGGPVHFTASLLPFSDDLTRVLLVFHKKARRWLQPGGHIEEADASILEAARREGVEECGVAIDGPLVPAQLDAHELGGGFACHEHLDIRFAVRVPGDAVPHFSDESEDVRWFAVDDELVRAELGPLVDAGLVALRGQGGSGHPAF</sequence>
<reference evidence="3 4" key="1">
    <citation type="journal article" date="2008" name="Int. J. Syst. Evol. Microbiol.">
        <title>Tessaracoccus flavescens sp. nov., isolated from marine sediment.</title>
        <authorList>
            <person name="Lee D.W."/>
            <person name="Lee S.D."/>
        </authorList>
    </citation>
    <scope>NUCLEOTIDE SEQUENCE [LARGE SCALE GENOMIC DNA]</scope>
    <source>
        <strain evidence="3 4">SST-39T</strain>
    </source>
</reference>
<dbReference type="Pfam" id="PF00293">
    <property type="entry name" value="NUDIX"/>
    <property type="match status" value="1"/>
</dbReference>
<dbReference type="PANTHER" id="PTHR43736:SF1">
    <property type="entry name" value="DIHYDRONEOPTERIN TRIPHOSPHATE DIPHOSPHATASE"/>
    <property type="match status" value="1"/>
</dbReference>
<proteinExistence type="inferred from homology"/>
<keyword evidence="4" id="KW-1185">Reference proteome</keyword>
<dbReference type="Gene3D" id="3.90.79.10">
    <property type="entry name" value="Nucleoside Triphosphate Pyrophosphohydrolase"/>
    <property type="match status" value="1"/>
</dbReference>
<protein>
    <recommendedName>
        <fullName evidence="2">Nudix hydrolase domain-containing protein</fullName>
    </recommendedName>
</protein>
<dbReference type="PROSITE" id="PS51462">
    <property type="entry name" value="NUDIX"/>
    <property type="match status" value="1"/>
</dbReference>
<dbReference type="EMBL" id="CP019607">
    <property type="protein sequence ID" value="AQP50075.1"/>
    <property type="molecule type" value="Genomic_DNA"/>
</dbReference>
<gene>
    <name evidence="3" type="ORF">BW733_03730</name>
</gene>
<dbReference type="AlphaFoldDB" id="A0A1Q2CVE0"/>
<dbReference type="KEGG" id="tfa:BW733_03730"/>
<feature type="domain" description="Nudix hydrolase" evidence="2">
    <location>
        <begin position="46"/>
        <end position="176"/>
    </location>
</feature>